<name>A0A371IJI4_9FIRM</name>
<evidence type="ECO:0000313" key="5">
    <source>
        <dbReference type="Proteomes" id="UP000319424"/>
    </source>
</evidence>
<dbReference type="Proteomes" id="UP000319424">
    <property type="component" value="Unassembled WGS sequence"/>
</dbReference>
<evidence type="ECO:0000313" key="2">
    <source>
        <dbReference type="EMBL" id="RDY20649.1"/>
    </source>
</evidence>
<dbReference type="Gene3D" id="2.20.28.30">
    <property type="entry name" value="RNA polymerase ii, chain L"/>
    <property type="match status" value="2"/>
</dbReference>
<accession>A0A371IJI4</accession>
<comment type="caution">
    <text evidence="2">The sequence shown here is derived from an EMBL/GenBank/DDBJ whole genome shotgun (WGS) entry which is preliminary data.</text>
</comment>
<keyword evidence="1" id="KW-1133">Transmembrane helix</keyword>
<feature type="transmembrane region" description="Helical" evidence="1">
    <location>
        <begin position="338"/>
        <end position="360"/>
    </location>
</feature>
<evidence type="ECO:0000313" key="3">
    <source>
        <dbReference type="EMBL" id="TRW27060.1"/>
    </source>
</evidence>
<dbReference type="PANTHER" id="PTHR37826">
    <property type="entry name" value="FLOTILLIN BAND_7_5 DOMAIN PROTEIN"/>
    <property type="match status" value="1"/>
</dbReference>
<evidence type="ECO:0008006" key="6">
    <source>
        <dbReference type="Google" id="ProtNLM"/>
    </source>
</evidence>
<dbReference type="EMBL" id="VJXW01000005">
    <property type="protein sequence ID" value="TRW27060.1"/>
    <property type="molecule type" value="Genomic_DNA"/>
</dbReference>
<gene>
    <name evidence="2" type="ORF">BBG48_008850</name>
    <name evidence="3" type="ORF">FL857_04950</name>
</gene>
<dbReference type="OrthoDB" id="3182597at2"/>
<evidence type="ECO:0000256" key="1">
    <source>
        <dbReference type="SAM" id="Phobius"/>
    </source>
</evidence>
<dbReference type="EMBL" id="MBEW02000024">
    <property type="protein sequence ID" value="RDY20649.1"/>
    <property type="molecule type" value="Genomic_DNA"/>
</dbReference>
<reference evidence="2 4" key="1">
    <citation type="journal article" date="2016" name="Genome Announc.">
        <title>Draft Genome Sequence of Criibacterium bergeronii gen. nov., sp. nov., Strain CCRI-22567T, Isolated from a Vaginal Sample from a Woman with Bacterial Vaginosis.</title>
        <authorList>
            <person name="Maheux A.F."/>
            <person name="Berube E."/>
            <person name="Boudreau D.K."/>
            <person name="Raymond F."/>
            <person name="Corbeil J."/>
            <person name="Roy P.H."/>
            <person name="Boissinot M."/>
            <person name="Omar R.F."/>
        </authorList>
    </citation>
    <scope>NUCLEOTIDE SEQUENCE [LARGE SCALE GENOMIC DNA]</scope>
    <source>
        <strain evidence="2 4">CCRI-22567</strain>
    </source>
</reference>
<proteinExistence type="predicted"/>
<sequence>MPQIEEYKCPNCGGTIEFDANSQNLKCRHCSAEIDVHAFKEYQNDKNKSNDNLNWNTGAGKQWEESEKQSLRTYTCVSCGGQIIGDETMGSTSCPYCGNFVVIPSQFSGNLKPNYVIPFKLDKEAAKEGLRKHLQGKKLLPSVFKDENHIDELIGVYVPYWLFDADVYANIHYKASNVRVWTDSRFRYTETRYFDVIRAGNISFDKVPVDGSIKMDDELMESIEPFYFEDAVDFETAFLAGYVANKYDVDSKESINRATQRLKESAQDSFRQTVHGYSIAIPQFSNIELQNSVVKYALYPVWILNTTFNGNKYVFAMNGQTGKFVGDLPSDDVAAMKIFLSTLFTTSILILAVVLIWWMFL</sequence>
<reference evidence="2" key="2">
    <citation type="submission" date="2018-07" db="EMBL/GenBank/DDBJ databases">
        <authorList>
            <person name="Quirk P.G."/>
            <person name="Krulwich T.A."/>
        </authorList>
    </citation>
    <scope>NUCLEOTIDE SEQUENCE</scope>
    <source>
        <strain evidence="2">CCRI-22567</strain>
    </source>
</reference>
<evidence type="ECO:0000313" key="4">
    <source>
        <dbReference type="Proteomes" id="UP000093352"/>
    </source>
</evidence>
<dbReference type="RefSeq" id="WP_068913073.1">
    <property type="nucleotide sequence ID" value="NZ_MBEW02000024.1"/>
</dbReference>
<dbReference type="Proteomes" id="UP000093352">
    <property type="component" value="Unassembled WGS sequence"/>
</dbReference>
<protein>
    <recommendedName>
        <fullName evidence="6">TFIIB-type zinc ribbon-containing protein</fullName>
    </recommendedName>
</protein>
<dbReference type="AlphaFoldDB" id="A0A371IJI4"/>
<dbReference type="STRING" id="1871336.BBG48_09425"/>
<reference evidence="3 5" key="3">
    <citation type="submission" date="2019-07" db="EMBL/GenBank/DDBJ databases">
        <title>Criibacterium bergeronii gen. nov., sp. nov. isolated from human clinical samples.</title>
        <authorList>
            <person name="Maheux A.F."/>
            <person name="Boudreau D.K."/>
            <person name="Berube E."/>
            <person name="Brodeur S."/>
            <person name="Bernard K.A."/>
            <person name="Abed J.Y."/>
            <person name="Ducrey E."/>
            <person name="Guay E.F."/>
            <person name="Raymond F."/>
            <person name="Corbeil J."/>
            <person name="Domingo M.-C."/>
            <person name="Roy P.H."/>
            <person name="Boissinot M."/>
            <person name="Tocheva E.I."/>
            <person name="Omar R.F."/>
        </authorList>
    </citation>
    <scope>NUCLEOTIDE SEQUENCE [LARGE SCALE GENOMIC DNA]</scope>
    <source>
        <strain evidence="3 5">CCRI-24246</strain>
    </source>
</reference>
<keyword evidence="4" id="KW-1185">Reference proteome</keyword>
<organism evidence="2 4">
    <name type="scientific">Criibacterium bergeronii</name>
    <dbReference type="NCBI Taxonomy" id="1871336"/>
    <lineage>
        <taxon>Bacteria</taxon>
        <taxon>Bacillati</taxon>
        <taxon>Bacillota</taxon>
        <taxon>Clostridia</taxon>
        <taxon>Peptostreptococcales</taxon>
        <taxon>Filifactoraceae</taxon>
        <taxon>Criibacterium</taxon>
    </lineage>
</organism>
<keyword evidence="1" id="KW-0812">Transmembrane</keyword>
<keyword evidence="1" id="KW-0472">Membrane</keyword>
<dbReference type="PANTHER" id="PTHR37826:SF3">
    <property type="entry name" value="J DOMAIN-CONTAINING PROTEIN"/>
    <property type="match status" value="1"/>
</dbReference>